<dbReference type="InterPro" id="IPR050107">
    <property type="entry name" value="ABC_carbohydrate_import_ATPase"/>
</dbReference>
<dbReference type="SMART" id="SM00382">
    <property type="entry name" value="AAA"/>
    <property type="match status" value="2"/>
</dbReference>
<keyword evidence="5" id="KW-0547">Nucleotide-binding</keyword>
<dbReference type="PATRIC" id="fig|1178515.4.peg.2384"/>
<dbReference type="Proteomes" id="UP000076927">
    <property type="component" value="Chromosome"/>
</dbReference>
<dbReference type="KEGG" id="pswu:SY83_11945"/>
<evidence type="ECO:0000256" key="4">
    <source>
        <dbReference type="ARBA" id="ARBA00022737"/>
    </source>
</evidence>
<keyword evidence="2" id="KW-0813">Transport</keyword>
<evidence type="ECO:0000256" key="2">
    <source>
        <dbReference type="ARBA" id="ARBA00022448"/>
    </source>
</evidence>
<organism evidence="10 11">
    <name type="scientific">Paenibacillus swuensis</name>
    <dbReference type="NCBI Taxonomy" id="1178515"/>
    <lineage>
        <taxon>Bacteria</taxon>
        <taxon>Bacillati</taxon>
        <taxon>Bacillota</taxon>
        <taxon>Bacilli</taxon>
        <taxon>Bacillales</taxon>
        <taxon>Paenibacillaceae</taxon>
        <taxon>Paenibacillus</taxon>
    </lineage>
</organism>
<dbReference type="FunFam" id="3.40.50.300:FF:000127">
    <property type="entry name" value="Ribose import ATP-binding protein RbsA"/>
    <property type="match status" value="1"/>
</dbReference>
<evidence type="ECO:0000256" key="6">
    <source>
        <dbReference type="ARBA" id="ARBA00022840"/>
    </source>
</evidence>
<feature type="domain" description="ABC transporter" evidence="9">
    <location>
        <begin position="249"/>
        <end position="489"/>
    </location>
</feature>
<dbReference type="InterPro" id="IPR003593">
    <property type="entry name" value="AAA+_ATPase"/>
</dbReference>
<dbReference type="InterPro" id="IPR003439">
    <property type="entry name" value="ABC_transporter-like_ATP-bd"/>
</dbReference>
<evidence type="ECO:0000256" key="3">
    <source>
        <dbReference type="ARBA" id="ARBA00022475"/>
    </source>
</evidence>
<dbReference type="GO" id="GO:0005524">
    <property type="term" value="F:ATP binding"/>
    <property type="evidence" value="ECO:0007669"/>
    <property type="project" value="UniProtKB-KW"/>
</dbReference>
<gene>
    <name evidence="10" type="ORF">SY83_11945</name>
</gene>
<keyword evidence="11" id="KW-1185">Reference proteome</keyword>
<dbReference type="AlphaFoldDB" id="A0A172TIH9"/>
<dbReference type="EMBL" id="CP011388">
    <property type="protein sequence ID" value="ANE46869.1"/>
    <property type="molecule type" value="Genomic_DNA"/>
</dbReference>
<feature type="domain" description="ABC transporter" evidence="9">
    <location>
        <begin position="2"/>
        <end position="238"/>
    </location>
</feature>
<keyword evidence="7" id="KW-1278">Translocase</keyword>
<dbReference type="RefSeq" id="WP_068606759.1">
    <property type="nucleotide sequence ID" value="NZ_CP011388.1"/>
</dbReference>
<dbReference type="PANTHER" id="PTHR43790:SF9">
    <property type="entry name" value="GALACTOFURANOSE TRANSPORTER ATP-BINDING PROTEIN YTFR"/>
    <property type="match status" value="1"/>
</dbReference>
<sequence length="491" mass="53828">MLKLNAIRKRFLNVVALDGVDLELRPGEIHALIGPNGAGKSTLMHILAGLLHPDEGSIELDGTNVQFKSVQDAGRHGIAMLHQDPVLVPDLSVCENIFLGAEPTIAGFIPRIGYMKAESRRLLKQLGYAVHPDTPVRSLTYSQQSIVAIAKALARKSRILIMDEPTSYLSGVESARLFDIMRRLREEGVTIVFISHRMKEVIDICDRVTVVRDGKHVLTSEVGAVTQEQLIRHMLGHSPQHWFPPILNSPGRALFEVRGLTQHPDFRDIHLKLHEGEILGIAGLVGSGKSELARALFAQARGNGGSLGSLGSLGNLLKSRNVRVGLVHSNRVEEGLFMELGVKSNLTISSLDVMEQRHLLNAEREVGAALDTVMDLDIKVEHLNQEVRFLSGGSQQKVALGKWLVSNCDLFLLDEPTRGIDLGSKGEMYATMHELVERGKGMIVFSSDVSELLGLCTRIAVMYEGAIVAELHHSEATEERIYALATGSEMV</sequence>
<comment type="subcellular location">
    <subcellularLocation>
        <location evidence="1">Cell membrane</location>
        <topology evidence="1">Peripheral membrane protein</topology>
    </subcellularLocation>
</comment>
<evidence type="ECO:0000259" key="9">
    <source>
        <dbReference type="PROSITE" id="PS50893"/>
    </source>
</evidence>
<keyword evidence="8" id="KW-0472">Membrane</keyword>
<dbReference type="PANTHER" id="PTHR43790">
    <property type="entry name" value="CARBOHYDRATE TRANSPORT ATP-BINDING PROTEIN MG119-RELATED"/>
    <property type="match status" value="1"/>
</dbReference>
<proteinExistence type="predicted"/>
<keyword evidence="4" id="KW-0677">Repeat</keyword>
<name>A0A172TIH9_9BACL</name>
<evidence type="ECO:0000256" key="1">
    <source>
        <dbReference type="ARBA" id="ARBA00004202"/>
    </source>
</evidence>
<protein>
    <recommendedName>
        <fullName evidence="9">ABC transporter domain-containing protein</fullName>
    </recommendedName>
</protein>
<dbReference type="InterPro" id="IPR027417">
    <property type="entry name" value="P-loop_NTPase"/>
</dbReference>
<dbReference type="GO" id="GO:0016887">
    <property type="term" value="F:ATP hydrolysis activity"/>
    <property type="evidence" value="ECO:0007669"/>
    <property type="project" value="InterPro"/>
</dbReference>
<dbReference type="Gene3D" id="3.40.50.300">
    <property type="entry name" value="P-loop containing nucleotide triphosphate hydrolases"/>
    <property type="match status" value="2"/>
</dbReference>
<dbReference type="STRING" id="1178515.SY83_11945"/>
<dbReference type="CDD" id="cd03215">
    <property type="entry name" value="ABC_Carb_Monos_II"/>
    <property type="match status" value="1"/>
</dbReference>
<dbReference type="SUPFAM" id="SSF52540">
    <property type="entry name" value="P-loop containing nucleoside triphosphate hydrolases"/>
    <property type="match status" value="2"/>
</dbReference>
<evidence type="ECO:0000256" key="8">
    <source>
        <dbReference type="ARBA" id="ARBA00023136"/>
    </source>
</evidence>
<dbReference type="CDD" id="cd03216">
    <property type="entry name" value="ABC_Carb_Monos_I"/>
    <property type="match status" value="1"/>
</dbReference>
<reference evidence="10 11" key="1">
    <citation type="submission" date="2015-01" db="EMBL/GenBank/DDBJ databases">
        <title>Paenibacillus swuensis/DY6/whole genome sequencing.</title>
        <authorList>
            <person name="Kim M.K."/>
            <person name="Srinivasan S."/>
            <person name="Lee J.-J."/>
        </authorList>
    </citation>
    <scope>NUCLEOTIDE SEQUENCE [LARGE SCALE GENOMIC DNA]</scope>
    <source>
        <strain evidence="10 11">DY6</strain>
    </source>
</reference>
<dbReference type="PROSITE" id="PS50893">
    <property type="entry name" value="ABC_TRANSPORTER_2"/>
    <property type="match status" value="2"/>
</dbReference>
<dbReference type="Pfam" id="PF00005">
    <property type="entry name" value="ABC_tran"/>
    <property type="match status" value="2"/>
</dbReference>
<evidence type="ECO:0000256" key="7">
    <source>
        <dbReference type="ARBA" id="ARBA00022967"/>
    </source>
</evidence>
<evidence type="ECO:0000313" key="11">
    <source>
        <dbReference type="Proteomes" id="UP000076927"/>
    </source>
</evidence>
<dbReference type="GO" id="GO:0005886">
    <property type="term" value="C:plasma membrane"/>
    <property type="evidence" value="ECO:0007669"/>
    <property type="project" value="UniProtKB-SubCell"/>
</dbReference>
<evidence type="ECO:0000313" key="10">
    <source>
        <dbReference type="EMBL" id="ANE46869.1"/>
    </source>
</evidence>
<keyword evidence="3" id="KW-1003">Cell membrane</keyword>
<dbReference type="OrthoDB" id="2665914at2"/>
<keyword evidence="6" id="KW-0067">ATP-binding</keyword>
<evidence type="ECO:0000256" key="5">
    <source>
        <dbReference type="ARBA" id="ARBA00022741"/>
    </source>
</evidence>
<accession>A0A172TIH9</accession>